<reference evidence="2" key="1">
    <citation type="submission" date="2010-08" db="EMBL/GenBank/DDBJ databases">
        <authorList>
            <consortium name="Caenorhabditis japonica Sequencing Consortium"/>
            <person name="Wilson R.K."/>
        </authorList>
    </citation>
    <scope>NUCLEOTIDE SEQUENCE [LARGE SCALE GENOMIC DNA]</scope>
    <source>
        <strain evidence="2">DF5081</strain>
    </source>
</reference>
<sequence>MTPILNPWQQDQTIAKSKITNRASIRVLERYPLTDGDIEKLFDAEEMAGGDPEMLYKLCRQLLNAWTYIIYFQPKPDDLIGSFREQNYPDPVIKGILEAHSSPEFARVVESLASCSFSGLPRVISTDWTSRTVVHRDNQPVASDREAVLTFSTDHGVRDVRLGGKELEKLYWTVNQVQASLDGLLER</sequence>
<evidence type="ECO:0000313" key="2">
    <source>
        <dbReference type="Proteomes" id="UP000005237"/>
    </source>
</evidence>
<accession>A0A8R1EL08</accession>
<dbReference type="Proteomes" id="UP000005237">
    <property type="component" value="Unassembled WGS sequence"/>
</dbReference>
<evidence type="ECO:0008006" key="3">
    <source>
        <dbReference type="Google" id="ProtNLM"/>
    </source>
</evidence>
<protein>
    <recommendedName>
        <fullName evidence="3">COMM domain-containing protein</fullName>
    </recommendedName>
</protein>
<organism evidence="1 2">
    <name type="scientific">Caenorhabditis japonica</name>
    <dbReference type="NCBI Taxonomy" id="281687"/>
    <lineage>
        <taxon>Eukaryota</taxon>
        <taxon>Metazoa</taxon>
        <taxon>Ecdysozoa</taxon>
        <taxon>Nematoda</taxon>
        <taxon>Chromadorea</taxon>
        <taxon>Rhabditida</taxon>
        <taxon>Rhabditina</taxon>
        <taxon>Rhabditomorpha</taxon>
        <taxon>Rhabditoidea</taxon>
        <taxon>Rhabditidae</taxon>
        <taxon>Peloderinae</taxon>
        <taxon>Caenorhabditis</taxon>
    </lineage>
</organism>
<reference evidence="1" key="2">
    <citation type="submission" date="2022-06" db="UniProtKB">
        <authorList>
            <consortium name="EnsemblMetazoa"/>
        </authorList>
    </citation>
    <scope>IDENTIFICATION</scope>
    <source>
        <strain evidence="1">DF5081</strain>
    </source>
</reference>
<proteinExistence type="predicted"/>
<dbReference type="EnsemblMetazoa" id="CJA37292b.1">
    <property type="protein sequence ID" value="CJA37292b.1"/>
    <property type="gene ID" value="WBGene00213139"/>
</dbReference>
<evidence type="ECO:0000313" key="1">
    <source>
        <dbReference type="EnsemblMetazoa" id="CJA37292b.1"/>
    </source>
</evidence>
<keyword evidence="2" id="KW-1185">Reference proteome</keyword>
<name>A0A8R1EL08_CAEJA</name>
<dbReference type="AlphaFoldDB" id="A0A8R1EL08"/>